<protein>
    <recommendedName>
        <fullName evidence="3">Sigma 54 modulation/S30EA ribosomal protein C-terminal domain-containing protein</fullName>
    </recommendedName>
</protein>
<dbReference type="Pfam" id="PF02482">
    <property type="entry name" value="Ribosomal_S30AE"/>
    <property type="match status" value="1"/>
</dbReference>
<evidence type="ECO:0000256" key="1">
    <source>
        <dbReference type="SAM" id="MobiDB-lite"/>
    </source>
</evidence>
<proteinExistence type="predicted"/>
<dbReference type="CDD" id="cd00552">
    <property type="entry name" value="RaiA"/>
    <property type="match status" value="1"/>
</dbReference>
<dbReference type="SUPFAM" id="SSF69754">
    <property type="entry name" value="Ribosome binding protein Y (YfiA homologue)"/>
    <property type="match status" value="1"/>
</dbReference>
<evidence type="ECO:0000313" key="2">
    <source>
        <dbReference type="EMBL" id="KKL52654.1"/>
    </source>
</evidence>
<gene>
    <name evidence="2" type="ORF">LCGC14_2283330</name>
</gene>
<organism evidence="2">
    <name type="scientific">marine sediment metagenome</name>
    <dbReference type="NCBI Taxonomy" id="412755"/>
    <lineage>
        <taxon>unclassified sequences</taxon>
        <taxon>metagenomes</taxon>
        <taxon>ecological metagenomes</taxon>
    </lineage>
</organism>
<feature type="compositionally biased region" description="Basic and acidic residues" evidence="1">
    <location>
        <begin position="87"/>
        <end position="99"/>
    </location>
</feature>
<dbReference type="InterPro" id="IPR036567">
    <property type="entry name" value="RHF-like"/>
</dbReference>
<evidence type="ECO:0008006" key="3">
    <source>
        <dbReference type="Google" id="ProtNLM"/>
    </source>
</evidence>
<feature type="region of interest" description="Disordered" evidence="1">
    <location>
        <begin position="87"/>
        <end position="113"/>
    </location>
</feature>
<dbReference type="InterPro" id="IPR003489">
    <property type="entry name" value="RHF/RaiA"/>
</dbReference>
<reference evidence="2" key="1">
    <citation type="journal article" date="2015" name="Nature">
        <title>Complex archaea that bridge the gap between prokaryotes and eukaryotes.</title>
        <authorList>
            <person name="Spang A."/>
            <person name="Saw J.H."/>
            <person name="Jorgensen S.L."/>
            <person name="Zaremba-Niedzwiedzka K."/>
            <person name="Martijn J."/>
            <person name="Lind A.E."/>
            <person name="van Eijk R."/>
            <person name="Schleper C."/>
            <person name="Guy L."/>
            <person name="Ettema T.J."/>
        </authorList>
    </citation>
    <scope>NUCLEOTIDE SEQUENCE</scope>
</reference>
<comment type="caution">
    <text evidence="2">The sequence shown here is derived from an EMBL/GenBank/DDBJ whole genome shotgun (WGS) entry which is preliminary data.</text>
</comment>
<dbReference type="AlphaFoldDB" id="A0A0F9CTW4"/>
<accession>A0A0F9CTW4</accession>
<dbReference type="NCBIfam" id="TIGR00741">
    <property type="entry name" value="yfiA"/>
    <property type="match status" value="1"/>
</dbReference>
<dbReference type="EMBL" id="LAZR01031817">
    <property type="protein sequence ID" value="KKL52654.1"/>
    <property type="molecule type" value="Genomic_DNA"/>
</dbReference>
<sequence>MKVSVVARHMHVTQAMKSYAEEKTAKLPRLYNGLQTAVVTFDQEAGQHVLEIVATGKHKSTFVASVRGEDMYGCLDQCIHKLEQQLRRHKDRVRDRQGPPHEQTMVPQRPDEE</sequence>
<name>A0A0F9CTW4_9ZZZZ</name>
<dbReference type="Gene3D" id="3.30.160.100">
    <property type="entry name" value="Ribosome hibernation promotion factor-like"/>
    <property type="match status" value="1"/>
</dbReference>